<evidence type="ECO:0000259" key="7">
    <source>
        <dbReference type="PROSITE" id="PS51296"/>
    </source>
</evidence>
<dbReference type="PROSITE" id="PS51296">
    <property type="entry name" value="RIESKE"/>
    <property type="match status" value="1"/>
</dbReference>
<evidence type="ECO:0000256" key="3">
    <source>
        <dbReference type="ARBA" id="ARBA00022723"/>
    </source>
</evidence>
<dbReference type="CDD" id="cd00680">
    <property type="entry name" value="RHO_alpha_C"/>
    <property type="match status" value="1"/>
</dbReference>
<dbReference type="EMBL" id="UINC01006824">
    <property type="protein sequence ID" value="SVA29863.1"/>
    <property type="molecule type" value="Genomic_DNA"/>
</dbReference>
<keyword evidence="3" id="KW-0479">Metal-binding</keyword>
<sequence>MDVCPRSSEISGTLAVAMEQVLEPIETARGLPNACYTDAATMEIEQQRVFKDGWACVGFALDVPDRGDLFPIEFSGSQLLLTRNTDDVVQVFHNVCRHRGRILVEASINSGKVIICPYHSWTYDLDGQLIGTPHIGGAGKHTCPGFNKNDIGLCKVRSAEWFGLIFVDLSGTAQPFADYIKPLAERWKVFAEVDLVDTGADCRIEIELDCNWKLAVENYCEAYHLPWVHPELNRYSPLEQHYGIVHQSYSGQGSRCYEPKFSGDAPAIPNAANLPPFWHSGAEYVALFPNVLLGLHRDHFYAVLIQPDGPCRTRERMQIYYFDRRVRDHGYHPQRIANRELWQSIFVEDRAAVESMQRGRHSIGFDGGIFSPVMDQPTHAFHSWIARAFLYGRSNSPVVASP</sequence>
<feature type="domain" description="Rieske" evidence="7">
    <location>
        <begin position="54"/>
        <end position="167"/>
    </location>
</feature>
<dbReference type="Pfam" id="PF00848">
    <property type="entry name" value="Ring_hydroxyl_A"/>
    <property type="match status" value="1"/>
</dbReference>
<dbReference type="Gene3D" id="3.90.380.10">
    <property type="entry name" value="Naphthalene 1,2-dioxygenase Alpha Subunit, Chain A, domain 1"/>
    <property type="match status" value="2"/>
</dbReference>
<keyword evidence="2" id="KW-0001">2Fe-2S</keyword>
<evidence type="ECO:0000256" key="4">
    <source>
        <dbReference type="ARBA" id="ARBA00023002"/>
    </source>
</evidence>
<dbReference type="AlphaFoldDB" id="A0A381USN7"/>
<organism evidence="8">
    <name type="scientific">marine metagenome</name>
    <dbReference type="NCBI Taxonomy" id="408172"/>
    <lineage>
        <taxon>unclassified sequences</taxon>
        <taxon>metagenomes</taxon>
        <taxon>ecological metagenomes</taxon>
    </lineage>
</organism>
<dbReference type="InterPro" id="IPR015879">
    <property type="entry name" value="Ring_hydroxy_dOase_asu_C_dom"/>
</dbReference>
<dbReference type="Pfam" id="PF00355">
    <property type="entry name" value="Rieske"/>
    <property type="match status" value="1"/>
</dbReference>
<dbReference type="InterPro" id="IPR001663">
    <property type="entry name" value="Rng_hydr_dOase-A"/>
</dbReference>
<dbReference type="InterPro" id="IPR036922">
    <property type="entry name" value="Rieske_2Fe-2S_sf"/>
</dbReference>
<evidence type="ECO:0000313" key="8">
    <source>
        <dbReference type="EMBL" id="SVA29863.1"/>
    </source>
</evidence>
<reference evidence="8" key="1">
    <citation type="submission" date="2018-05" db="EMBL/GenBank/DDBJ databases">
        <authorList>
            <person name="Lanie J.A."/>
            <person name="Ng W.-L."/>
            <person name="Kazmierczak K.M."/>
            <person name="Andrzejewski T.M."/>
            <person name="Davidsen T.M."/>
            <person name="Wayne K.J."/>
            <person name="Tettelin H."/>
            <person name="Glass J.I."/>
            <person name="Rusch D."/>
            <person name="Podicherti R."/>
            <person name="Tsui H.-C.T."/>
            <person name="Winkler M.E."/>
        </authorList>
    </citation>
    <scope>NUCLEOTIDE SEQUENCE</scope>
</reference>
<evidence type="ECO:0000256" key="2">
    <source>
        <dbReference type="ARBA" id="ARBA00022714"/>
    </source>
</evidence>
<protein>
    <recommendedName>
        <fullName evidence="7">Rieske domain-containing protein</fullName>
    </recommendedName>
</protein>
<dbReference type="PANTHER" id="PTHR43756:SF5">
    <property type="entry name" value="CHOLINE MONOOXYGENASE, CHLOROPLASTIC"/>
    <property type="match status" value="1"/>
</dbReference>
<evidence type="ECO:0000256" key="6">
    <source>
        <dbReference type="ARBA" id="ARBA00023014"/>
    </source>
</evidence>
<dbReference type="CDD" id="cd03469">
    <property type="entry name" value="Rieske_RO_Alpha_N"/>
    <property type="match status" value="1"/>
</dbReference>
<dbReference type="InterPro" id="IPR017941">
    <property type="entry name" value="Rieske_2Fe-2S"/>
</dbReference>
<dbReference type="PANTHER" id="PTHR43756">
    <property type="entry name" value="CHOLINE MONOOXYGENASE, CHLOROPLASTIC"/>
    <property type="match status" value="1"/>
</dbReference>
<keyword evidence="4" id="KW-0560">Oxidoreductase</keyword>
<evidence type="ECO:0000256" key="5">
    <source>
        <dbReference type="ARBA" id="ARBA00023004"/>
    </source>
</evidence>
<gene>
    <name evidence="8" type="ORF">METZ01_LOCUS82717</name>
</gene>
<accession>A0A381USN7</accession>
<dbReference type="GO" id="GO:0051537">
    <property type="term" value="F:2 iron, 2 sulfur cluster binding"/>
    <property type="evidence" value="ECO:0007669"/>
    <property type="project" value="UniProtKB-KW"/>
</dbReference>
<dbReference type="Gene3D" id="2.102.10.10">
    <property type="entry name" value="Rieske [2Fe-2S] iron-sulphur domain"/>
    <property type="match status" value="1"/>
</dbReference>
<dbReference type="PRINTS" id="PR00090">
    <property type="entry name" value="RNGDIOXGNASE"/>
</dbReference>
<dbReference type="SUPFAM" id="SSF55961">
    <property type="entry name" value="Bet v1-like"/>
    <property type="match status" value="1"/>
</dbReference>
<dbReference type="GO" id="GO:0016491">
    <property type="term" value="F:oxidoreductase activity"/>
    <property type="evidence" value="ECO:0007669"/>
    <property type="project" value="UniProtKB-KW"/>
</dbReference>
<comment type="cofactor">
    <cofactor evidence="1">
        <name>Fe cation</name>
        <dbReference type="ChEBI" id="CHEBI:24875"/>
    </cofactor>
</comment>
<proteinExistence type="predicted"/>
<dbReference type="SUPFAM" id="SSF50022">
    <property type="entry name" value="ISP domain"/>
    <property type="match status" value="1"/>
</dbReference>
<keyword evidence="6" id="KW-0411">Iron-sulfur</keyword>
<evidence type="ECO:0000256" key="1">
    <source>
        <dbReference type="ARBA" id="ARBA00001962"/>
    </source>
</evidence>
<dbReference type="GO" id="GO:0005506">
    <property type="term" value="F:iron ion binding"/>
    <property type="evidence" value="ECO:0007669"/>
    <property type="project" value="InterPro"/>
</dbReference>
<keyword evidence="5" id="KW-0408">Iron</keyword>
<name>A0A381USN7_9ZZZZ</name>